<evidence type="ECO:0000313" key="3">
    <source>
        <dbReference type="EMBL" id="KAK7452082.1"/>
    </source>
</evidence>
<organism evidence="3 4">
    <name type="scientific">Batillaria attramentaria</name>
    <dbReference type="NCBI Taxonomy" id="370345"/>
    <lineage>
        <taxon>Eukaryota</taxon>
        <taxon>Metazoa</taxon>
        <taxon>Spiralia</taxon>
        <taxon>Lophotrochozoa</taxon>
        <taxon>Mollusca</taxon>
        <taxon>Gastropoda</taxon>
        <taxon>Caenogastropoda</taxon>
        <taxon>Sorbeoconcha</taxon>
        <taxon>Cerithioidea</taxon>
        <taxon>Batillariidae</taxon>
        <taxon>Batillaria</taxon>
    </lineage>
</organism>
<evidence type="ECO:0000313" key="4">
    <source>
        <dbReference type="Proteomes" id="UP001519460"/>
    </source>
</evidence>
<sequence>CDQWDPQEAQLYVNNSGFVVDMESPKQATIYEHPTNVSSVSTTSSLRESGQMKFPDVISHPGWISAIGAFALVIVVTLTAVCRENRRKSGSQNRRHVLPDEELVMREREGVLLGEQGSRQSLHPYWEIPDSPPPSDEGSAADSDIEPPPPICHGSRNHPADYLIPQPSGDETEEPPPVCHRPGKPPNDYLNPAPSRDGTKEEGSEWKTVPFYHKSQIRSILQTSDRESSQMRTPPSDPRSCTKHSDIEPPPPICHGSRNHPADYLIPQPSGDETEEPPPVCHRPGKPPNDYLNPAPSRDGTKEEGSEWKTVPFYHKSQIRSILQTSDRESSQMRTPPSDPRSCTKHSDIEPPPAICHGSRNHPADYLIPQPSGDETEEPPPVCHRPGKPPNDYLNPAPSRDGTKEEGSEWKTVPFYHKSQIRNILQTSDEESSQMRTPPSDPRSCTQSMGSDKTLHDETSCPGQASNEAASVTDTDETGYVPYAPRLYENTQA</sequence>
<feature type="transmembrane region" description="Helical" evidence="2">
    <location>
        <begin position="62"/>
        <end position="82"/>
    </location>
</feature>
<accession>A0ABD0J243</accession>
<gene>
    <name evidence="3" type="ORF">BaRGS_00039780</name>
</gene>
<name>A0ABD0J243_9CAEN</name>
<protein>
    <submittedName>
        <fullName evidence="3">Uncharacterized protein</fullName>
    </submittedName>
</protein>
<dbReference type="Proteomes" id="UP001519460">
    <property type="component" value="Unassembled WGS sequence"/>
</dbReference>
<evidence type="ECO:0000256" key="1">
    <source>
        <dbReference type="SAM" id="MobiDB-lite"/>
    </source>
</evidence>
<keyword evidence="2" id="KW-1133">Transmembrane helix</keyword>
<reference evidence="3 4" key="1">
    <citation type="journal article" date="2023" name="Sci. Data">
        <title>Genome assembly of the Korean intertidal mud-creeper Batillaria attramentaria.</title>
        <authorList>
            <person name="Patra A.K."/>
            <person name="Ho P.T."/>
            <person name="Jun S."/>
            <person name="Lee S.J."/>
            <person name="Kim Y."/>
            <person name="Won Y.J."/>
        </authorList>
    </citation>
    <scope>NUCLEOTIDE SEQUENCE [LARGE SCALE GENOMIC DNA]</scope>
    <source>
        <strain evidence="3">Wonlab-2016</strain>
    </source>
</reference>
<proteinExistence type="predicted"/>
<evidence type="ECO:0000256" key="2">
    <source>
        <dbReference type="SAM" id="Phobius"/>
    </source>
</evidence>
<feature type="non-terminal residue" evidence="3">
    <location>
        <position position="1"/>
    </location>
</feature>
<dbReference type="AlphaFoldDB" id="A0ABD0J243"/>
<comment type="caution">
    <text evidence="3">The sequence shown here is derived from an EMBL/GenBank/DDBJ whole genome shotgun (WGS) entry which is preliminary data.</text>
</comment>
<keyword evidence="4" id="KW-1185">Reference proteome</keyword>
<feature type="compositionally biased region" description="Polar residues" evidence="1">
    <location>
        <begin position="461"/>
        <end position="473"/>
    </location>
</feature>
<keyword evidence="2" id="KW-0472">Membrane</keyword>
<feature type="region of interest" description="Disordered" evidence="1">
    <location>
        <begin position="114"/>
        <end position="493"/>
    </location>
</feature>
<keyword evidence="2" id="KW-0812">Transmembrane</keyword>
<dbReference type="EMBL" id="JACVVK020000722">
    <property type="protein sequence ID" value="KAK7452082.1"/>
    <property type="molecule type" value="Genomic_DNA"/>
</dbReference>